<dbReference type="GeneID" id="96848131"/>
<sequence>MICPNCKFTGNPSNAKFCGKCGSRLTSNTISEVVKSLADNSAKKTKGNNIGRNDMCPCGSGKKYRNCHGRALS</sequence>
<dbReference type="InterPro" id="IPR004027">
    <property type="entry name" value="SEC_C_motif"/>
</dbReference>
<dbReference type="Proteomes" id="UP000244925">
    <property type="component" value="Unassembled WGS sequence"/>
</dbReference>
<evidence type="ECO:0000313" key="2">
    <source>
        <dbReference type="Proteomes" id="UP000244925"/>
    </source>
</evidence>
<reference evidence="2" key="1">
    <citation type="submission" date="2018-02" db="EMBL/GenBank/DDBJ databases">
        <authorList>
            <person name="Clavel T."/>
            <person name="Strowig T."/>
        </authorList>
    </citation>
    <scope>NUCLEOTIDE SEQUENCE [LARGE SCALE GENOMIC DNA]</scope>
    <source>
        <strain evidence="2">DSM 100764</strain>
    </source>
</reference>
<gene>
    <name evidence="1" type="ORF">C5O25_11325</name>
</gene>
<dbReference type="AlphaFoldDB" id="A0A2V1IUX5"/>
<protein>
    <recommendedName>
        <fullName evidence="3">Zinc-ribbon domain-containing protein</fullName>
    </recommendedName>
</protein>
<dbReference type="Pfam" id="PF02810">
    <property type="entry name" value="SEC-C"/>
    <property type="match status" value="1"/>
</dbReference>
<dbReference type="RefSeq" id="WP_107036852.1">
    <property type="nucleotide sequence ID" value="NZ_CP098825.1"/>
</dbReference>
<name>A0A2V1IUX5_9BACT</name>
<keyword evidence="2" id="KW-1185">Reference proteome</keyword>
<proteinExistence type="predicted"/>
<organism evidence="1 2">
    <name type="scientific">Paramuribaculum intestinale</name>
    <dbReference type="NCBI Taxonomy" id="2094151"/>
    <lineage>
        <taxon>Bacteria</taxon>
        <taxon>Pseudomonadati</taxon>
        <taxon>Bacteroidota</taxon>
        <taxon>Bacteroidia</taxon>
        <taxon>Bacteroidales</taxon>
        <taxon>Muribaculaceae</taxon>
        <taxon>Paramuribaculum</taxon>
    </lineage>
</organism>
<accession>A0A2V1IUX5</accession>
<dbReference type="SUPFAM" id="SSF103642">
    <property type="entry name" value="Sec-C motif"/>
    <property type="match status" value="1"/>
</dbReference>
<evidence type="ECO:0000313" key="1">
    <source>
        <dbReference type="EMBL" id="PWB06123.1"/>
    </source>
</evidence>
<evidence type="ECO:0008006" key="3">
    <source>
        <dbReference type="Google" id="ProtNLM"/>
    </source>
</evidence>
<comment type="caution">
    <text evidence="1">The sequence shown here is derived from an EMBL/GenBank/DDBJ whole genome shotgun (WGS) entry which is preliminary data.</text>
</comment>
<dbReference type="Gene3D" id="3.10.450.50">
    <property type="match status" value="1"/>
</dbReference>
<dbReference type="EMBL" id="PUBV01000034">
    <property type="protein sequence ID" value="PWB06123.1"/>
    <property type="molecule type" value="Genomic_DNA"/>
</dbReference>